<feature type="domain" description="FAS1" evidence="2">
    <location>
        <begin position="154"/>
        <end position="282"/>
    </location>
</feature>
<name>A0A139AJ26_GONPJ</name>
<dbReference type="GO" id="GO:0005615">
    <property type="term" value="C:extracellular space"/>
    <property type="evidence" value="ECO:0007669"/>
    <property type="project" value="TreeGrafter"/>
</dbReference>
<dbReference type="InterPro" id="IPR000782">
    <property type="entry name" value="FAS1_domain"/>
</dbReference>
<dbReference type="EMBL" id="KQ965752">
    <property type="protein sequence ID" value="KXS16554.1"/>
    <property type="molecule type" value="Genomic_DNA"/>
</dbReference>
<dbReference type="Gene3D" id="2.30.180.10">
    <property type="entry name" value="FAS1 domain"/>
    <property type="match status" value="2"/>
</dbReference>
<evidence type="ECO:0000313" key="4">
    <source>
        <dbReference type="Proteomes" id="UP000070544"/>
    </source>
</evidence>
<dbReference type="PROSITE" id="PS50213">
    <property type="entry name" value="FAS1"/>
    <property type="match status" value="2"/>
</dbReference>
<dbReference type="PANTHER" id="PTHR10900:SF77">
    <property type="entry name" value="FI19380P1"/>
    <property type="match status" value="1"/>
</dbReference>
<feature type="chain" id="PRO_5007296237" description="FAS1 domain-containing protein" evidence="1">
    <location>
        <begin position="22"/>
        <end position="282"/>
    </location>
</feature>
<dbReference type="STRING" id="1344416.A0A139AJ26"/>
<gene>
    <name evidence="3" type="ORF">M427DRAFT_31253</name>
</gene>
<evidence type="ECO:0000256" key="1">
    <source>
        <dbReference type="SAM" id="SignalP"/>
    </source>
</evidence>
<dbReference type="Proteomes" id="UP000070544">
    <property type="component" value="Unassembled WGS sequence"/>
</dbReference>
<accession>A0A139AJ26</accession>
<keyword evidence="1" id="KW-0732">Signal</keyword>
<protein>
    <recommendedName>
        <fullName evidence="2">FAS1 domain-containing protein</fullName>
    </recommendedName>
</protein>
<dbReference type="OrthoDB" id="286301at2759"/>
<dbReference type="InterPro" id="IPR050904">
    <property type="entry name" value="Adhesion/Biosynth-related"/>
</dbReference>
<keyword evidence="4" id="KW-1185">Reference proteome</keyword>
<dbReference type="SMART" id="SM00554">
    <property type="entry name" value="FAS1"/>
    <property type="match status" value="1"/>
</dbReference>
<sequence>MHLSNVLKVVLLAPLVALASAQTADQVLTSPDVAASKSYSLSTLQSYFSEPYLGGQLKGSLGGNPNLTIFAPTDTAFTSAIALANKLSFIPTLLGDNELASVKSQVVKVEINLKNVTVSGAGPVNVIDTIVASNGVIHFVDGVLIPPFNVSTILTNLNALNDPTLSFKQLAQALDSQNLTTTVNTASPITGCGWRSFAPTDSAFTTVADAFPSATLTKGLKSVLTYHVMGDQAVYQPSSSKAPCNLVQQELLLPPSRFTPPSAGATAAGVLGAVATAVLVLA</sequence>
<organism evidence="3 4">
    <name type="scientific">Gonapodya prolifera (strain JEL478)</name>
    <name type="common">Monoblepharis prolifera</name>
    <dbReference type="NCBI Taxonomy" id="1344416"/>
    <lineage>
        <taxon>Eukaryota</taxon>
        <taxon>Fungi</taxon>
        <taxon>Fungi incertae sedis</taxon>
        <taxon>Chytridiomycota</taxon>
        <taxon>Chytridiomycota incertae sedis</taxon>
        <taxon>Monoblepharidomycetes</taxon>
        <taxon>Monoblepharidales</taxon>
        <taxon>Gonapodyaceae</taxon>
        <taxon>Gonapodya</taxon>
    </lineage>
</organism>
<reference evidence="3 4" key="1">
    <citation type="journal article" date="2015" name="Genome Biol. Evol.">
        <title>Phylogenomic analyses indicate that early fungi evolved digesting cell walls of algal ancestors of land plants.</title>
        <authorList>
            <person name="Chang Y."/>
            <person name="Wang S."/>
            <person name="Sekimoto S."/>
            <person name="Aerts A.L."/>
            <person name="Choi C."/>
            <person name="Clum A."/>
            <person name="LaButti K.M."/>
            <person name="Lindquist E.A."/>
            <person name="Yee Ngan C."/>
            <person name="Ohm R.A."/>
            <person name="Salamov A.A."/>
            <person name="Grigoriev I.V."/>
            <person name="Spatafora J.W."/>
            <person name="Berbee M.L."/>
        </authorList>
    </citation>
    <scope>NUCLEOTIDE SEQUENCE [LARGE SCALE GENOMIC DNA]</scope>
    <source>
        <strain evidence="3 4">JEL478</strain>
    </source>
</reference>
<feature type="signal peptide" evidence="1">
    <location>
        <begin position="1"/>
        <end position="21"/>
    </location>
</feature>
<evidence type="ECO:0000313" key="3">
    <source>
        <dbReference type="EMBL" id="KXS16554.1"/>
    </source>
</evidence>
<dbReference type="InterPro" id="IPR036378">
    <property type="entry name" value="FAS1_dom_sf"/>
</dbReference>
<dbReference type="Pfam" id="PF02469">
    <property type="entry name" value="Fasciclin"/>
    <property type="match status" value="1"/>
</dbReference>
<evidence type="ECO:0000259" key="2">
    <source>
        <dbReference type="PROSITE" id="PS50213"/>
    </source>
</evidence>
<dbReference type="SUPFAM" id="SSF82153">
    <property type="entry name" value="FAS1 domain"/>
    <property type="match status" value="2"/>
</dbReference>
<dbReference type="PANTHER" id="PTHR10900">
    <property type="entry name" value="PERIOSTIN-RELATED"/>
    <property type="match status" value="1"/>
</dbReference>
<feature type="domain" description="FAS1" evidence="2">
    <location>
        <begin position="28"/>
        <end position="144"/>
    </location>
</feature>
<proteinExistence type="predicted"/>
<dbReference type="AlphaFoldDB" id="A0A139AJ26"/>